<evidence type="ECO:0000259" key="6">
    <source>
        <dbReference type="Pfam" id="PF21702"/>
    </source>
</evidence>
<feature type="binding site" evidence="4">
    <location>
        <begin position="514"/>
        <end position="515"/>
    </location>
    <ligand>
        <name>alpha-maltose 1-phosphate</name>
        <dbReference type="ChEBI" id="CHEBI:63576"/>
    </ligand>
</feature>
<dbReference type="GO" id="GO:0004553">
    <property type="term" value="F:hydrolase activity, hydrolyzing O-glycosyl compounds"/>
    <property type="evidence" value="ECO:0007669"/>
    <property type="project" value="InterPro"/>
</dbReference>
<dbReference type="SUPFAM" id="SSF51445">
    <property type="entry name" value="(Trans)glycosidases"/>
    <property type="match status" value="1"/>
</dbReference>
<dbReference type="AlphaFoldDB" id="A0A1G9U495"/>
<comment type="similarity">
    <text evidence="4">Belongs to the glycosyl hydrolase 13 family. GlgE subfamily.</text>
</comment>
<protein>
    <recommendedName>
        <fullName evidence="4">Alpha-1,4-glucan:maltose-1-phosphate maltosyltransferase</fullName>
        <shortName evidence="4">GMPMT</shortName>
        <ecNumber evidence="4">2.4.99.16</ecNumber>
    </recommendedName>
    <alternativeName>
        <fullName evidence="4">(1-&gt;4)-alpha-D-glucan:maltose-1-phosphate alpha-D-maltosyltransferase</fullName>
    </alternativeName>
</protein>
<comment type="catalytic activity">
    <reaction evidence="4">
        <text>alpha-maltose 1-phosphate + [(1-&gt;4)-alpha-D-glucosyl](n) = [(1-&gt;4)-alpha-D-glucosyl](n+2) + phosphate</text>
        <dbReference type="Rhea" id="RHEA:42692"/>
        <dbReference type="Rhea" id="RHEA-COMP:9584"/>
        <dbReference type="Rhea" id="RHEA-COMP:10183"/>
        <dbReference type="ChEBI" id="CHEBI:15444"/>
        <dbReference type="ChEBI" id="CHEBI:43474"/>
        <dbReference type="ChEBI" id="CHEBI:63576"/>
        <dbReference type="EC" id="2.4.99.16"/>
    </reaction>
</comment>
<dbReference type="Gene3D" id="1.20.58.80">
    <property type="entry name" value="Phosphotransferase system, lactose/cellobiose-type IIA subunit"/>
    <property type="match status" value="1"/>
</dbReference>
<evidence type="ECO:0000313" key="8">
    <source>
        <dbReference type="Proteomes" id="UP000198901"/>
    </source>
</evidence>
<dbReference type="Pfam" id="PF21702">
    <property type="entry name" value="GLGE_C"/>
    <property type="match status" value="1"/>
</dbReference>
<dbReference type="InterPro" id="IPR049171">
    <property type="entry name" value="GLGE_C"/>
</dbReference>
<evidence type="ECO:0000256" key="4">
    <source>
        <dbReference type="HAMAP-Rule" id="MF_02124"/>
    </source>
</evidence>
<gene>
    <name evidence="4" type="primary">glgE</name>
    <name evidence="7" type="ORF">SAMN04488090_3667</name>
</gene>
<dbReference type="Gene3D" id="2.60.40.1180">
    <property type="entry name" value="Golgi alpha-mannosidase II"/>
    <property type="match status" value="1"/>
</dbReference>
<dbReference type="STRING" id="563176.SAMN04488090_3667"/>
<dbReference type="InterPro" id="IPR013780">
    <property type="entry name" value="Glyco_hydro_b"/>
</dbReference>
<dbReference type="GO" id="GO:0016758">
    <property type="term" value="F:hexosyltransferase activity"/>
    <property type="evidence" value="ECO:0007669"/>
    <property type="project" value="UniProtKB-UniRule"/>
</dbReference>
<keyword evidence="1 4" id="KW-0328">Glycosyltransferase</keyword>
<feature type="domain" description="Alpha-1,4-glucan:maltose-1-phosphate maltosyltransferase C-terminal" evidence="6">
    <location>
        <begin position="553"/>
        <end position="639"/>
    </location>
</feature>
<keyword evidence="3 4" id="KW-0119">Carbohydrate metabolism</keyword>
<dbReference type="InterPro" id="IPR021828">
    <property type="entry name" value="GlgE_dom_N/S"/>
</dbReference>
<reference evidence="7 8" key="1">
    <citation type="submission" date="2016-10" db="EMBL/GenBank/DDBJ databases">
        <authorList>
            <person name="de Groot N.N."/>
        </authorList>
    </citation>
    <scope>NUCLEOTIDE SEQUENCE [LARGE SCALE GENOMIC DNA]</scope>
    <source>
        <strain evidence="7 8">DSM 21668</strain>
    </source>
</reference>
<dbReference type="InterPro" id="IPR026585">
    <property type="entry name" value="GlgE"/>
</dbReference>
<comment type="subunit">
    <text evidence="4">Homodimer.</text>
</comment>
<dbReference type="Gene3D" id="2.60.40.10">
    <property type="entry name" value="Immunoglobulins"/>
    <property type="match status" value="1"/>
</dbReference>
<dbReference type="InterPro" id="IPR013783">
    <property type="entry name" value="Ig-like_fold"/>
</dbReference>
<feature type="active site" description="Nucleophile" evidence="4">
    <location>
        <position position="375"/>
    </location>
</feature>
<feature type="active site" description="Proton donor" evidence="4">
    <location>
        <position position="404"/>
    </location>
</feature>
<feature type="domain" description="Alpha-1,4-glucan:maltose-1-phosphate maltosyltransferase" evidence="5">
    <location>
        <begin position="7"/>
        <end position="186"/>
    </location>
</feature>
<keyword evidence="2 4" id="KW-0808">Transferase</keyword>
<evidence type="ECO:0000256" key="2">
    <source>
        <dbReference type="ARBA" id="ARBA00022679"/>
    </source>
</evidence>
<dbReference type="Gene3D" id="3.20.20.80">
    <property type="entry name" value="Glycosidases"/>
    <property type="match status" value="1"/>
</dbReference>
<comment type="caution">
    <text evidence="4">Lacks conserved residue(s) required for the propagation of feature annotation.</text>
</comment>
<dbReference type="EC" id="2.4.99.16" evidence="4"/>
<organism evidence="7 8">
    <name type="scientific">Siphonobacter aquaeclarae</name>
    <dbReference type="NCBI Taxonomy" id="563176"/>
    <lineage>
        <taxon>Bacteria</taxon>
        <taxon>Pseudomonadati</taxon>
        <taxon>Bacteroidota</taxon>
        <taxon>Cytophagia</taxon>
        <taxon>Cytophagales</taxon>
        <taxon>Cytophagaceae</taxon>
        <taxon>Siphonobacter</taxon>
    </lineage>
</organism>
<dbReference type="Proteomes" id="UP000198901">
    <property type="component" value="Unassembled WGS sequence"/>
</dbReference>
<accession>A0A1G9U495</accession>
<evidence type="ECO:0000256" key="1">
    <source>
        <dbReference type="ARBA" id="ARBA00022676"/>
    </source>
</evidence>
<dbReference type="Pfam" id="PF11896">
    <property type="entry name" value="GlgE_dom_N_S"/>
    <property type="match status" value="1"/>
</dbReference>
<proteinExistence type="inferred from homology"/>
<dbReference type="GO" id="GO:0030979">
    <property type="term" value="P:alpha-glucan biosynthetic process"/>
    <property type="evidence" value="ECO:0007669"/>
    <property type="project" value="UniProtKB-UniRule"/>
</dbReference>
<dbReference type="OrthoDB" id="9805159at2"/>
<evidence type="ECO:0000256" key="3">
    <source>
        <dbReference type="ARBA" id="ARBA00023277"/>
    </source>
</evidence>
<dbReference type="HAMAP" id="MF_02124">
    <property type="entry name" value="GlgE"/>
    <property type="match status" value="1"/>
</dbReference>
<feature type="binding site" evidence="4">
    <location>
        <position position="244"/>
    </location>
    <ligand>
        <name>alpha-maltose 1-phosphate</name>
        <dbReference type="ChEBI" id="CHEBI:63576"/>
    </ligand>
</feature>
<name>A0A1G9U495_9BACT</name>
<evidence type="ECO:0000259" key="5">
    <source>
        <dbReference type="Pfam" id="PF11896"/>
    </source>
</evidence>
<keyword evidence="8" id="KW-1185">Reference proteome</keyword>
<sequence length="644" mass="74888">MESGTCRVYITGVFPELEEGRFSAKGLAGDVFTVEADFLSDSFERVSGHLLIRHETRQEWERVRMEDLGNDRFRGHFRLTETGFYVFTVEAWIDHALTWQENLRIKLQDRQSVEHEIAEGIRLFSRMAEDAAPEDKPRLEQINSELAGTDTFHLALSQEVTDWIHRYPVPRHRTRYRRELTVFAERERAAFSAWYNLFPRSTAPAKGLHGTFATTAKLLPRMAELGFDVLQIPPVHPIGRQFRKGRNNAAVAQPGEPGVPYAVGNELGGHDAIHPELGTLDDFRHLIRQAAAHGIEIAMDLAVQCAPDHPWVSQHPGWFRHRPDGSIQYAENPPHKYQDSYPFDFECDDWENLWKALRDVVFCWAEWGVRLIRADQPHGKPFLFWEWLIRETRAKYPDLLFVAESFTKPKTIDLLGKIGFAQNYTYFIWRNTKEELTEYVHELAGKSAFLRPNFWPNTHDINPFPLQSGLEPVFLTRFFLAATLSSNYGIYGPVFEQMYHEAFPGQEEYLNSEKYEIAHWEWDRENKLTLLIRLVNRIRKENSALQRTDNLTFVHLPNDALIGYLKVHENGNQVLCVVNLDPHHRQSAGIYLPPALIGRREDEPYLVHDLLTGNRWQWQGDWNYVELDPAILPLHLFRIEYPVS</sequence>
<feature type="binding site" evidence="4">
    <location>
        <position position="304"/>
    </location>
    <ligand>
        <name>alpha-maltose 1-phosphate</name>
        <dbReference type="ChEBI" id="CHEBI:63576"/>
    </ligand>
</feature>
<dbReference type="PANTHER" id="PTHR47786">
    <property type="entry name" value="ALPHA-1,4-GLUCAN:MALTOSE-1-PHOSPHATE MALTOSYLTRANSFERASE"/>
    <property type="match status" value="1"/>
</dbReference>
<dbReference type="RefSeq" id="WP_093205601.1">
    <property type="nucleotide sequence ID" value="NZ_FNGS01000007.1"/>
</dbReference>
<evidence type="ECO:0000313" key="7">
    <source>
        <dbReference type="EMBL" id="SDM54830.1"/>
    </source>
</evidence>
<dbReference type="PANTHER" id="PTHR47786:SF2">
    <property type="entry name" value="GLYCOSYL HYDROLASE FAMILY 13 CATALYTIC DOMAIN-CONTAINING PROTEIN"/>
    <property type="match status" value="1"/>
</dbReference>
<feature type="binding site" evidence="4">
    <location>
        <position position="339"/>
    </location>
    <ligand>
        <name>alpha-maltose 1-phosphate</name>
        <dbReference type="ChEBI" id="CHEBI:63576"/>
    </ligand>
</feature>
<comment type="function">
    <text evidence="4">Maltosyltransferase that uses maltose 1-phosphate (M1P) as the sugar donor to elongate linear or branched alpha-(1-&gt;4)-glucans. Is involved in a branched alpha-glucan biosynthetic pathway from trehalose, together with TreS, Mak and GlgB.</text>
</comment>
<dbReference type="EMBL" id="FNGS01000007">
    <property type="protein sequence ID" value="SDM54830.1"/>
    <property type="molecule type" value="Genomic_DNA"/>
</dbReference>
<feature type="site" description="Transition state stabilizer" evidence="4">
    <location>
        <position position="460"/>
    </location>
</feature>
<dbReference type="InterPro" id="IPR017853">
    <property type="entry name" value="GH"/>
</dbReference>